<gene>
    <name evidence="2" type="ORF">CPT_Sansa66</name>
</gene>
<sequence>MNLEAIRQADEFARHRVYTIAGASLPVMEHPDGVYIGLPEIDYLTDWALSYSAFKLINSSPPDWHWDSPFNLISVKDEKDTPALRFGSALHCALLEPPGTLEKRFGVAPVIDDYPNAVRTADQAKARLREIGGKTSGLKPELMARLRELDPDVQIFDDILAKWRSQGKVELSAGDFDKIKLMVALATKHPDLVKAFTGVGLSEVSVFWTDENGVRQRARFDRLKPVASIDLKSFSNWQGRDFKKALLREAALRFYDVQAAHYDEGRRQARRLVSEGKVYVCSEQLVGIGEDGQYAWDPDAPVSGGQLLLNDQRPAGTQRAWFTFEADEKGEIHGRGRHLANEAQASITSIRPPTEAEMELVSKVFSPESWEWVWIFYKTDGAPTAQPVRLTRDSKAFARGVERRETALGHYLHYREIFGLEQMWIRMDPMFTPDESDWPFFMGPDDA</sequence>
<dbReference type="InterPro" id="IPR011604">
    <property type="entry name" value="PDDEXK-like_dom_sf"/>
</dbReference>
<name>A0A0K1LMW8_9CAUD</name>
<keyword evidence="3" id="KW-1185">Reference proteome</keyword>
<dbReference type="Gene3D" id="3.90.320.10">
    <property type="match status" value="1"/>
</dbReference>
<evidence type="ECO:0000259" key="1">
    <source>
        <dbReference type="Pfam" id="PF12684"/>
    </source>
</evidence>
<accession>A0A0K1LMW8</accession>
<dbReference type="InterPro" id="IPR024432">
    <property type="entry name" value="Put_RecE_PDDEXK-like_dom"/>
</dbReference>
<organism evidence="2 3">
    <name type="scientific">Caulobacter phage Sansa</name>
    <dbReference type="NCBI Taxonomy" id="1675600"/>
    <lineage>
        <taxon>Viruses</taxon>
        <taxon>Duplodnaviria</taxon>
        <taxon>Heunggongvirae</taxon>
        <taxon>Uroviricota</taxon>
        <taxon>Caudoviricetes</taxon>
        <taxon>Sansavirus</taxon>
        <taxon>Sansavirus sansa</taxon>
        <taxon>Caulobacter virus Sansa</taxon>
    </lineage>
</organism>
<dbReference type="Pfam" id="PF12684">
    <property type="entry name" value="DUF3799"/>
    <property type="match status" value="1"/>
</dbReference>
<feature type="domain" description="Putative exodeoxyribonuclease 8 PDDEXK-like" evidence="1">
    <location>
        <begin position="77"/>
        <end position="269"/>
    </location>
</feature>
<dbReference type="Proteomes" id="UP000225322">
    <property type="component" value="Segment"/>
</dbReference>
<proteinExistence type="predicted"/>
<dbReference type="EMBL" id="KT001913">
    <property type="protein sequence ID" value="AKU43470.1"/>
    <property type="molecule type" value="Genomic_DNA"/>
</dbReference>
<evidence type="ECO:0000313" key="2">
    <source>
        <dbReference type="EMBL" id="AKU43470.1"/>
    </source>
</evidence>
<evidence type="ECO:0000313" key="3">
    <source>
        <dbReference type="Proteomes" id="UP000225322"/>
    </source>
</evidence>
<protein>
    <submittedName>
        <fullName evidence="2">Nucleic acid-binding protein</fullName>
    </submittedName>
</protein>
<reference evidence="2 3" key="1">
    <citation type="journal article" date="2015" name="Genome Announc.">
        <title>Complete Genome Sequence of Caulobacter crescentus Siphophage Sansa.</title>
        <authorList>
            <person name="Vara L."/>
            <person name="Kane A.A."/>
            <person name="Cahill J.L."/>
            <person name="Rasche E.S."/>
            <person name="Kuty Everett G.F."/>
        </authorList>
    </citation>
    <scope>NUCLEOTIDE SEQUENCE [LARGE SCALE GENOMIC DNA]</scope>
</reference>